<dbReference type="InterPro" id="IPR014795">
    <property type="entry name" value="TacA_1-like"/>
</dbReference>
<dbReference type="SUPFAM" id="SSF47598">
    <property type="entry name" value="Ribbon-helix-helix"/>
    <property type="match status" value="1"/>
</dbReference>
<accession>A0A7H1NRP5</accession>
<dbReference type="InterPro" id="IPR010985">
    <property type="entry name" value="Ribbon_hlx_hlx"/>
</dbReference>
<organism evidence="7 8">
    <name type="scientific">Entomobacter blattae</name>
    <dbReference type="NCBI Taxonomy" id="2762277"/>
    <lineage>
        <taxon>Bacteria</taxon>
        <taxon>Pseudomonadati</taxon>
        <taxon>Pseudomonadota</taxon>
        <taxon>Alphaproteobacteria</taxon>
        <taxon>Acetobacterales</taxon>
        <taxon>Acetobacteraceae</taxon>
        <taxon>Entomobacter</taxon>
    </lineage>
</organism>
<comment type="similarity">
    <text evidence="6">Belongs to the TacA antitoxin family.</text>
</comment>
<dbReference type="PANTHER" id="PTHR35401:SF1">
    <property type="entry name" value="CYTOPLASMIC PROTEIN"/>
    <property type="match status" value="1"/>
</dbReference>
<dbReference type="RefSeq" id="WP_238996766.1">
    <property type="nucleotide sequence ID" value="NZ_CP060244.1"/>
</dbReference>
<dbReference type="GO" id="GO:0006355">
    <property type="term" value="P:regulation of DNA-templated transcription"/>
    <property type="evidence" value="ECO:0007669"/>
    <property type="project" value="InterPro"/>
</dbReference>
<evidence type="ECO:0000256" key="4">
    <source>
        <dbReference type="ARBA" id="ARBA00023125"/>
    </source>
</evidence>
<evidence type="ECO:0000313" key="8">
    <source>
        <dbReference type="Proteomes" id="UP000516349"/>
    </source>
</evidence>
<reference evidence="7 8" key="1">
    <citation type="submission" date="2020-08" db="EMBL/GenBank/DDBJ databases">
        <title>Complete genome sequence of Entomobacter blattae G55GP.</title>
        <authorList>
            <person name="Poehlein A."/>
            <person name="Guzman J."/>
            <person name="Daniel R."/>
            <person name="Vilcinskas A."/>
        </authorList>
    </citation>
    <scope>NUCLEOTIDE SEQUENCE [LARGE SCALE GENOMIC DNA]</scope>
    <source>
        <strain evidence="7 8">G55GP</strain>
    </source>
</reference>
<evidence type="ECO:0000313" key="7">
    <source>
        <dbReference type="EMBL" id="QNT78455.1"/>
    </source>
</evidence>
<keyword evidence="3" id="KW-0805">Transcription regulation</keyword>
<dbReference type="EMBL" id="CP060244">
    <property type="protein sequence ID" value="QNT78455.1"/>
    <property type="molecule type" value="Genomic_DNA"/>
</dbReference>
<dbReference type="PANTHER" id="PTHR35401">
    <property type="entry name" value="COPG FAMILY HELIX-TURN-HELIX PROTEIN-RELATED-RELATED"/>
    <property type="match status" value="1"/>
</dbReference>
<gene>
    <name evidence="7" type="ORF">JGUZn3_12290</name>
</gene>
<protein>
    <recommendedName>
        <fullName evidence="9">DUF1778 domain-containing protein</fullName>
    </recommendedName>
</protein>
<dbReference type="AlphaFoldDB" id="A0A7H1NRP5"/>
<evidence type="ECO:0008006" key="9">
    <source>
        <dbReference type="Google" id="ProtNLM"/>
    </source>
</evidence>
<keyword evidence="8" id="KW-1185">Reference proteome</keyword>
<keyword evidence="5" id="KW-0804">Transcription</keyword>
<keyword evidence="2" id="KW-1277">Toxin-antitoxin system</keyword>
<dbReference type="Gene3D" id="1.20.5.780">
    <property type="entry name" value="Single helix bin"/>
    <property type="match status" value="1"/>
</dbReference>
<dbReference type="GO" id="GO:0003677">
    <property type="term" value="F:DNA binding"/>
    <property type="evidence" value="ECO:0007669"/>
    <property type="project" value="UniProtKB-KW"/>
</dbReference>
<evidence type="ECO:0000256" key="5">
    <source>
        <dbReference type="ARBA" id="ARBA00023163"/>
    </source>
</evidence>
<evidence type="ECO:0000256" key="2">
    <source>
        <dbReference type="ARBA" id="ARBA00022649"/>
    </source>
</evidence>
<name>A0A7H1NRP5_9PROT</name>
<keyword evidence="4" id="KW-0238">DNA-binding</keyword>
<evidence type="ECO:0000256" key="6">
    <source>
        <dbReference type="ARBA" id="ARBA00049988"/>
    </source>
</evidence>
<dbReference type="Proteomes" id="UP000516349">
    <property type="component" value="Chromosome"/>
</dbReference>
<dbReference type="KEGG" id="ebla:JGUZn3_12290"/>
<evidence type="ECO:0000256" key="3">
    <source>
        <dbReference type="ARBA" id="ARBA00023015"/>
    </source>
</evidence>
<evidence type="ECO:0000256" key="1">
    <source>
        <dbReference type="ARBA" id="ARBA00022491"/>
    </source>
</evidence>
<sequence>MSANRSAINIKMLEETRQLIDAAAQITGKTRTEFITESSRRSAEDTLLEQTYIRVSPESYAHFLSVLDEPPSGEGYERLMKVKTPWEE</sequence>
<proteinExistence type="inferred from homology"/>
<keyword evidence="1" id="KW-0678">Repressor</keyword>
<dbReference type="Pfam" id="PF08681">
    <property type="entry name" value="TacA1"/>
    <property type="match status" value="1"/>
</dbReference>